<protein>
    <submittedName>
        <fullName evidence="1">Uncharacterized protein</fullName>
    </submittedName>
</protein>
<dbReference type="AlphaFoldDB" id="A0A9I9E2B6"/>
<evidence type="ECO:0000313" key="1">
    <source>
        <dbReference type="EnsemblPlants" id="MELO3C027635.2.1"/>
    </source>
</evidence>
<name>A0A9I9E2B6_CUCME</name>
<accession>A0A9I9E2B6</accession>
<organism evidence="1">
    <name type="scientific">Cucumis melo</name>
    <name type="common">Muskmelon</name>
    <dbReference type="NCBI Taxonomy" id="3656"/>
    <lineage>
        <taxon>Eukaryota</taxon>
        <taxon>Viridiplantae</taxon>
        <taxon>Streptophyta</taxon>
        <taxon>Embryophyta</taxon>
        <taxon>Tracheophyta</taxon>
        <taxon>Spermatophyta</taxon>
        <taxon>Magnoliopsida</taxon>
        <taxon>eudicotyledons</taxon>
        <taxon>Gunneridae</taxon>
        <taxon>Pentapetalae</taxon>
        <taxon>rosids</taxon>
        <taxon>fabids</taxon>
        <taxon>Cucurbitales</taxon>
        <taxon>Cucurbitaceae</taxon>
        <taxon>Benincaseae</taxon>
        <taxon>Cucumis</taxon>
    </lineage>
</organism>
<dbReference type="Gramene" id="MELO3C027635.2.1">
    <property type="protein sequence ID" value="MELO3C027635.2.1"/>
    <property type="gene ID" value="MELO3C027635.2"/>
</dbReference>
<proteinExistence type="predicted"/>
<reference evidence="1" key="1">
    <citation type="submission" date="2023-03" db="UniProtKB">
        <authorList>
            <consortium name="EnsemblPlants"/>
        </authorList>
    </citation>
    <scope>IDENTIFICATION</scope>
</reference>
<sequence>QVKSVKNNFNYLTSKKYQRFQSISSSLFCLLERPPQVHHKFVCHQFSPSPQDITRFHFLFRFQSTISSSACSQSNCSSCCGLLAMSTTSLINLLGKCSSCRTTTSYVPQTTTSYASHIRPSSTFFGRASEMTTSCTRRTFLDHTSHKLPDVPQSRITETPQGGYYQGLPMMAPPQYAAPSPK</sequence>
<dbReference type="EnsemblPlants" id="MELO3C027635.2.1">
    <property type="protein sequence ID" value="MELO3C027635.2.1"/>
    <property type="gene ID" value="MELO3C027635.2"/>
</dbReference>